<dbReference type="GO" id="GO:0000160">
    <property type="term" value="P:phosphorelay signal transduction system"/>
    <property type="evidence" value="ECO:0007669"/>
    <property type="project" value="InterPro"/>
</dbReference>
<evidence type="ECO:0000256" key="4">
    <source>
        <dbReference type="ARBA" id="ARBA00023163"/>
    </source>
</evidence>
<dbReference type="Gene3D" id="3.40.50.2300">
    <property type="match status" value="1"/>
</dbReference>
<keyword evidence="2" id="KW-0805">Transcription regulation</keyword>
<dbReference type="Pfam" id="PF00072">
    <property type="entry name" value="Response_reg"/>
    <property type="match status" value="1"/>
</dbReference>
<evidence type="ECO:0000259" key="7">
    <source>
        <dbReference type="PROSITE" id="PS50110"/>
    </source>
</evidence>
<dbReference type="InterPro" id="IPR058245">
    <property type="entry name" value="NreC/VraR/RcsB-like_REC"/>
</dbReference>
<keyword evidence="9" id="KW-1185">Reference proteome</keyword>
<name>A0A2V5K426_9BACL</name>
<keyword evidence="4" id="KW-0804">Transcription</keyword>
<dbReference type="PANTHER" id="PTHR43214">
    <property type="entry name" value="TWO-COMPONENT RESPONSE REGULATOR"/>
    <property type="match status" value="1"/>
</dbReference>
<dbReference type="CDD" id="cd06170">
    <property type="entry name" value="LuxR_C_like"/>
    <property type="match status" value="1"/>
</dbReference>
<dbReference type="CDD" id="cd17535">
    <property type="entry name" value="REC_NarL-like"/>
    <property type="match status" value="1"/>
</dbReference>
<evidence type="ECO:0000313" key="9">
    <source>
        <dbReference type="Proteomes" id="UP000247476"/>
    </source>
</evidence>
<dbReference type="PROSITE" id="PS50110">
    <property type="entry name" value="RESPONSE_REGULATORY"/>
    <property type="match status" value="1"/>
</dbReference>
<evidence type="ECO:0000259" key="6">
    <source>
        <dbReference type="PROSITE" id="PS50043"/>
    </source>
</evidence>
<feature type="domain" description="HTH luxR-type" evidence="6">
    <location>
        <begin position="145"/>
        <end position="210"/>
    </location>
</feature>
<dbReference type="SMART" id="SM00421">
    <property type="entry name" value="HTH_LUXR"/>
    <property type="match status" value="1"/>
</dbReference>
<dbReference type="GO" id="GO:0003677">
    <property type="term" value="F:DNA binding"/>
    <property type="evidence" value="ECO:0007669"/>
    <property type="project" value="UniProtKB-KW"/>
</dbReference>
<dbReference type="SUPFAM" id="SSF52172">
    <property type="entry name" value="CheY-like"/>
    <property type="match status" value="1"/>
</dbReference>
<dbReference type="SUPFAM" id="SSF46894">
    <property type="entry name" value="C-terminal effector domain of the bipartite response regulators"/>
    <property type="match status" value="1"/>
</dbReference>
<proteinExistence type="predicted"/>
<evidence type="ECO:0000256" key="1">
    <source>
        <dbReference type="ARBA" id="ARBA00022553"/>
    </source>
</evidence>
<dbReference type="InterPro" id="IPR039420">
    <property type="entry name" value="WalR-like"/>
</dbReference>
<evidence type="ECO:0000256" key="3">
    <source>
        <dbReference type="ARBA" id="ARBA00023125"/>
    </source>
</evidence>
<dbReference type="PROSITE" id="PS50043">
    <property type="entry name" value="HTH_LUXR_2"/>
    <property type="match status" value="1"/>
</dbReference>
<evidence type="ECO:0000256" key="2">
    <source>
        <dbReference type="ARBA" id="ARBA00023015"/>
    </source>
</evidence>
<dbReference type="InterPro" id="IPR000792">
    <property type="entry name" value="Tscrpt_reg_LuxR_C"/>
</dbReference>
<organism evidence="8 9">
    <name type="scientific">Paenibacillus flagellatus</name>
    <dbReference type="NCBI Taxonomy" id="2211139"/>
    <lineage>
        <taxon>Bacteria</taxon>
        <taxon>Bacillati</taxon>
        <taxon>Bacillota</taxon>
        <taxon>Bacilli</taxon>
        <taxon>Bacillales</taxon>
        <taxon>Paenibacillaceae</taxon>
        <taxon>Paenibacillus</taxon>
    </lineage>
</organism>
<dbReference type="InterPro" id="IPR001789">
    <property type="entry name" value="Sig_transdc_resp-reg_receiver"/>
</dbReference>
<dbReference type="AlphaFoldDB" id="A0A2V5K426"/>
<sequence length="212" mass="23491">MKTLRILLADDHPMFRRGVRAILESTDGMEVIGEAATGEEAVRMALESVPDVVLMDIRMPGLNGIEVTSSIKSVHRDIQILILTMFKDDSSVFTAIKSGAKGYILKDSDKDDIIRAIRAVAAGEAIFHGDVADRMIELVTKPLSRIDEFPELTYREKEVLLLLADGLSNAEVSRRLELSLKTVSNYISNILNKLQVADRAEAIRKVKSGRQL</sequence>
<dbReference type="InterPro" id="IPR016032">
    <property type="entry name" value="Sig_transdc_resp-reg_C-effctor"/>
</dbReference>
<dbReference type="PROSITE" id="PS00622">
    <property type="entry name" value="HTH_LUXR_1"/>
    <property type="match status" value="1"/>
</dbReference>
<accession>A0A2V5K426</accession>
<reference evidence="8 9" key="1">
    <citation type="submission" date="2018-05" db="EMBL/GenBank/DDBJ databases">
        <title>Paenibacillus flagellatus sp. nov., isolated from selenium mineral soil.</title>
        <authorList>
            <person name="Dai X."/>
        </authorList>
    </citation>
    <scope>NUCLEOTIDE SEQUENCE [LARGE SCALE GENOMIC DNA]</scope>
    <source>
        <strain evidence="8 9">DXL2</strain>
    </source>
</reference>
<dbReference type="Pfam" id="PF00196">
    <property type="entry name" value="GerE"/>
    <property type="match status" value="1"/>
</dbReference>
<keyword evidence="1 5" id="KW-0597">Phosphoprotein</keyword>
<feature type="domain" description="Response regulatory" evidence="7">
    <location>
        <begin position="5"/>
        <end position="121"/>
    </location>
</feature>
<dbReference type="SMART" id="SM00448">
    <property type="entry name" value="REC"/>
    <property type="match status" value="1"/>
</dbReference>
<comment type="caution">
    <text evidence="8">The sequence shown here is derived from an EMBL/GenBank/DDBJ whole genome shotgun (WGS) entry which is preliminary data.</text>
</comment>
<dbReference type="GO" id="GO:0006355">
    <property type="term" value="P:regulation of DNA-templated transcription"/>
    <property type="evidence" value="ECO:0007669"/>
    <property type="project" value="InterPro"/>
</dbReference>
<dbReference type="Proteomes" id="UP000247476">
    <property type="component" value="Unassembled WGS sequence"/>
</dbReference>
<gene>
    <name evidence="8" type="ORF">DLM86_15755</name>
</gene>
<dbReference type="RefSeq" id="WP_110840986.1">
    <property type="nucleotide sequence ID" value="NZ_QJVJ01000006.1"/>
</dbReference>
<keyword evidence="3 8" id="KW-0238">DNA-binding</keyword>
<evidence type="ECO:0000313" key="8">
    <source>
        <dbReference type="EMBL" id="PYI54001.1"/>
    </source>
</evidence>
<dbReference type="InterPro" id="IPR011006">
    <property type="entry name" value="CheY-like_superfamily"/>
</dbReference>
<dbReference type="PRINTS" id="PR00038">
    <property type="entry name" value="HTHLUXR"/>
</dbReference>
<protein>
    <submittedName>
        <fullName evidence="8">DNA-binding response regulator</fullName>
    </submittedName>
</protein>
<feature type="modified residue" description="4-aspartylphosphate" evidence="5">
    <location>
        <position position="56"/>
    </location>
</feature>
<dbReference type="EMBL" id="QJVJ01000006">
    <property type="protein sequence ID" value="PYI54001.1"/>
    <property type="molecule type" value="Genomic_DNA"/>
</dbReference>
<evidence type="ECO:0000256" key="5">
    <source>
        <dbReference type="PROSITE-ProRule" id="PRU00169"/>
    </source>
</evidence>
<dbReference type="OrthoDB" id="9779069at2"/>